<dbReference type="Pfam" id="PF13561">
    <property type="entry name" value="adh_short_C2"/>
    <property type="match status" value="1"/>
</dbReference>
<dbReference type="InterPro" id="IPR036291">
    <property type="entry name" value="NAD(P)-bd_dom_sf"/>
</dbReference>
<feature type="domain" description="Ketoreductase" evidence="3">
    <location>
        <begin position="8"/>
        <end position="181"/>
    </location>
</feature>
<keyword evidence="5" id="KW-1185">Reference proteome</keyword>
<dbReference type="AlphaFoldDB" id="A0A542EL64"/>
<evidence type="ECO:0000256" key="2">
    <source>
        <dbReference type="ARBA" id="ARBA00023002"/>
    </source>
</evidence>
<dbReference type="EMBL" id="VFMM01000001">
    <property type="protein sequence ID" value="TQJ16082.1"/>
    <property type="molecule type" value="Genomic_DNA"/>
</dbReference>
<protein>
    <submittedName>
        <fullName evidence="4">NAD(P)-dependent dehydrogenase (Short-subunit alcohol dehydrogenase family)</fullName>
    </submittedName>
</protein>
<comment type="similarity">
    <text evidence="1">Belongs to the short-chain dehydrogenases/reductases (SDR) family.</text>
</comment>
<gene>
    <name evidence="4" type="ORF">FB475_0168</name>
</gene>
<evidence type="ECO:0000313" key="4">
    <source>
        <dbReference type="EMBL" id="TQJ16082.1"/>
    </source>
</evidence>
<comment type="caution">
    <text evidence="4">The sequence shown here is derived from an EMBL/GenBank/DDBJ whole genome shotgun (WGS) entry which is preliminary data.</text>
</comment>
<dbReference type="PANTHER" id="PTHR43477">
    <property type="entry name" value="DIHYDROANTICAPSIN 7-DEHYDROGENASE"/>
    <property type="match status" value="1"/>
</dbReference>
<organism evidence="4 5">
    <name type="scientific">Kribbella jejuensis</name>
    <dbReference type="NCBI Taxonomy" id="236068"/>
    <lineage>
        <taxon>Bacteria</taxon>
        <taxon>Bacillati</taxon>
        <taxon>Actinomycetota</taxon>
        <taxon>Actinomycetes</taxon>
        <taxon>Propionibacteriales</taxon>
        <taxon>Kribbellaceae</taxon>
        <taxon>Kribbella</taxon>
    </lineage>
</organism>
<dbReference type="Proteomes" id="UP000316298">
    <property type="component" value="Unassembled WGS sequence"/>
</dbReference>
<sequence length="242" mass="24982">MRGSLDGQRVVVIGGSSGIGLATAHQARAAGARVVITGRNPERLAKAAAEVDAESAPALDLSDPARLTEVFGELPAQLDHVLVSGGGPFYTPIAELDFDHARRVLDEELLGSLRVAQLCIGRVRPGGSLTLISGTGARRPGVGLSVAAIGTVGLQAIAANAALELAPIRVNAVAAGFVDTPLSARLLGDQLDERRADLRTTLPIRRVVGPDDVATLILHLMTNTALTGATYDIDGGQQLLRG</sequence>
<reference evidence="4 5" key="1">
    <citation type="submission" date="2019-06" db="EMBL/GenBank/DDBJ databases">
        <title>Sequencing the genomes of 1000 actinobacteria strains.</title>
        <authorList>
            <person name="Klenk H.-P."/>
        </authorList>
    </citation>
    <scope>NUCLEOTIDE SEQUENCE [LARGE SCALE GENOMIC DNA]</scope>
    <source>
        <strain evidence="4 5">DSM 17305</strain>
    </source>
</reference>
<dbReference type="Gene3D" id="3.40.50.720">
    <property type="entry name" value="NAD(P)-binding Rossmann-like Domain"/>
    <property type="match status" value="1"/>
</dbReference>
<dbReference type="GO" id="GO:0016491">
    <property type="term" value="F:oxidoreductase activity"/>
    <property type="evidence" value="ECO:0007669"/>
    <property type="project" value="UniProtKB-KW"/>
</dbReference>
<evidence type="ECO:0000259" key="3">
    <source>
        <dbReference type="SMART" id="SM00822"/>
    </source>
</evidence>
<dbReference type="InterPro" id="IPR051122">
    <property type="entry name" value="SDR_DHRS6-like"/>
</dbReference>
<dbReference type="PANTHER" id="PTHR43477:SF1">
    <property type="entry name" value="DIHYDROANTICAPSIN 7-DEHYDROGENASE"/>
    <property type="match status" value="1"/>
</dbReference>
<dbReference type="InterPro" id="IPR057326">
    <property type="entry name" value="KR_dom"/>
</dbReference>
<dbReference type="RefSeq" id="WP_141851551.1">
    <property type="nucleotide sequence ID" value="NZ_BAAAKA010000008.1"/>
</dbReference>
<dbReference type="OrthoDB" id="9806974at2"/>
<dbReference type="PRINTS" id="PR00081">
    <property type="entry name" value="GDHRDH"/>
</dbReference>
<accession>A0A542EL64</accession>
<proteinExistence type="inferred from homology"/>
<dbReference type="SUPFAM" id="SSF51735">
    <property type="entry name" value="NAD(P)-binding Rossmann-fold domains"/>
    <property type="match status" value="1"/>
</dbReference>
<keyword evidence="2" id="KW-0560">Oxidoreductase</keyword>
<evidence type="ECO:0000313" key="5">
    <source>
        <dbReference type="Proteomes" id="UP000316298"/>
    </source>
</evidence>
<name>A0A542EL64_9ACTN</name>
<dbReference type="InterPro" id="IPR002347">
    <property type="entry name" value="SDR_fam"/>
</dbReference>
<dbReference type="SMART" id="SM00822">
    <property type="entry name" value="PKS_KR"/>
    <property type="match status" value="1"/>
</dbReference>
<evidence type="ECO:0000256" key="1">
    <source>
        <dbReference type="ARBA" id="ARBA00006484"/>
    </source>
</evidence>